<dbReference type="PANTHER" id="PTHR11249">
    <property type="entry name" value="GLIAL FACTOR NATURATION FACTOR"/>
    <property type="match status" value="1"/>
</dbReference>
<dbReference type="GO" id="GO:0030864">
    <property type="term" value="C:cortical actin cytoskeleton"/>
    <property type="evidence" value="ECO:0007669"/>
    <property type="project" value="TreeGrafter"/>
</dbReference>
<dbReference type="Proteomes" id="UP000245609">
    <property type="component" value="Unassembled WGS sequence"/>
</dbReference>
<dbReference type="OrthoDB" id="3919494at2759"/>
<dbReference type="Gene3D" id="3.40.20.10">
    <property type="entry name" value="Severin"/>
    <property type="match status" value="1"/>
</dbReference>
<dbReference type="AlphaFoldDB" id="A0A2T9ZFD7"/>
<dbReference type="STRING" id="133381.A0A2T9ZFD7"/>
<dbReference type="SUPFAM" id="SSF55753">
    <property type="entry name" value="Actin depolymerizing proteins"/>
    <property type="match status" value="1"/>
</dbReference>
<dbReference type="GO" id="GO:0034316">
    <property type="term" value="P:negative regulation of Arp2/3 complex-mediated actin nucleation"/>
    <property type="evidence" value="ECO:0007669"/>
    <property type="project" value="TreeGrafter"/>
</dbReference>
<gene>
    <name evidence="3" type="ORF">BB560_002209</name>
</gene>
<dbReference type="InterPro" id="IPR002108">
    <property type="entry name" value="ADF-H"/>
</dbReference>
<feature type="domain" description="ADF-H" evidence="2">
    <location>
        <begin position="36"/>
        <end position="170"/>
    </location>
</feature>
<organism evidence="3 4">
    <name type="scientific">Smittium megazygosporum</name>
    <dbReference type="NCBI Taxonomy" id="133381"/>
    <lineage>
        <taxon>Eukaryota</taxon>
        <taxon>Fungi</taxon>
        <taxon>Fungi incertae sedis</taxon>
        <taxon>Zoopagomycota</taxon>
        <taxon>Kickxellomycotina</taxon>
        <taxon>Harpellomycetes</taxon>
        <taxon>Harpellales</taxon>
        <taxon>Legeriomycetaceae</taxon>
        <taxon>Smittium</taxon>
    </lineage>
</organism>
<dbReference type="GO" id="GO:0071846">
    <property type="term" value="P:actin filament debranching"/>
    <property type="evidence" value="ECO:0007669"/>
    <property type="project" value="InterPro"/>
</dbReference>
<dbReference type="Pfam" id="PF00241">
    <property type="entry name" value="Cofilin_ADF"/>
    <property type="match status" value="1"/>
</dbReference>
<keyword evidence="4" id="KW-1185">Reference proteome</keyword>
<dbReference type="EMBL" id="MBFS01000248">
    <property type="protein sequence ID" value="PVV03314.1"/>
    <property type="molecule type" value="Genomic_DNA"/>
</dbReference>
<dbReference type="SMART" id="SM00102">
    <property type="entry name" value="ADF"/>
    <property type="match status" value="1"/>
</dbReference>
<protein>
    <recommendedName>
        <fullName evidence="2">ADF-H domain-containing protein</fullName>
    </recommendedName>
</protein>
<dbReference type="InterPro" id="IPR029006">
    <property type="entry name" value="ADF-H/Gelsolin-like_dom_sf"/>
</dbReference>
<proteinExistence type="inferred from homology"/>
<evidence type="ECO:0000313" key="4">
    <source>
        <dbReference type="Proteomes" id="UP000245609"/>
    </source>
</evidence>
<dbReference type="GO" id="GO:0071933">
    <property type="term" value="F:Arp2/3 complex binding"/>
    <property type="evidence" value="ECO:0007669"/>
    <property type="project" value="InterPro"/>
</dbReference>
<dbReference type="InterPro" id="IPR011171">
    <property type="entry name" value="GMF"/>
</dbReference>
<dbReference type="PROSITE" id="PS51263">
    <property type="entry name" value="ADF_H"/>
    <property type="match status" value="1"/>
</dbReference>
<comment type="similarity">
    <text evidence="1">Belongs to the actin-binding proteins ADF family. GMF subfamily.</text>
</comment>
<comment type="caution">
    <text evidence="3">The sequence shown here is derived from an EMBL/GenBank/DDBJ whole genome shotgun (WGS) entry which is preliminary data.</text>
</comment>
<evidence type="ECO:0000259" key="2">
    <source>
        <dbReference type="PROSITE" id="PS51263"/>
    </source>
</evidence>
<evidence type="ECO:0000313" key="3">
    <source>
        <dbReference type="EMBL" id="PVV03314.1"/>
    </source>
</evidence>
<reference evidence="3 4" key="1">
    <citation type="journal article" date="2018" name="MBio">
        <title>Comparative Genomics Reveals the Core Gene Toolbox for the Fungus-Insect Symbiosis.</title>
        <authorList>
            <person name="Wang Y."/>
            <person name="Stata M."/>
            <person name="Wang W."/>
            <person name="Stajich J.E."/>
            <person name="White M.M."/>
            <person name="Moncalvo J.M."/>
        </authorList>
    </citation>
    <scope>NUCLEOTIDE SEQUENCE [LARGE SCALE GENOMIC DNA]</scope>
    <source>
        <strain evidence="3 4">SC-DP-2</strain>
    </source>
</reference>
<accession>A0A2T9ZFD7</accession>
<dbReference type="GO" id="GO:0003779">
    <property type="term" value="F:actin binding"/>
    <property type="evidence" value="ECO:0007669"/>
    <property type="project" value="InterPro"/>
</dbReference>
<sequence>MGEGVRQTWFQLVTNQRCIQDLPNVKSHAVFWVQSTVCKIDKAVLDGVRKSYSAKIGDNFNVFIAKIDKKDLLVVPEETLSDATLEDVIDSLPEDSPRYLTLSFKWVNHEGRTTYPLAFIYYCPPTSPPTDMMLYASTQPALQTSLNTDKAYHLQDSEDLTQEWLNQHLKKFAS</sequence>
<evidence type="ECO:0000256" key="1">
    <source>
        <dbReference type="ARBA" id="ARBA00010055"/>
    </source>
</evidence>
<dbReference type="PANTHER" id="PTHR11249:SF2">
    <property type="entry name" value="GLIA MATURATION FACTOR"/>
    <property type="match status" value="1"/>
</dbReference>
<name>A0A2T9ZFD7_9FUNG</name>